<dbReference type="NCBIfam" id="TIGR02605">
    <property type="entry name" value="CxxC_CxxC_SSSS"/>
    <property type="match status" value="1"/>
</dbReference>
<sequence length="114" mass="11929">MPIYAFECDACGHSFDRLQKLSDADPSDCPDCGAAERIRRQLTAPQFRLSGGGWYETDFKKDGDKKRNLAGEGGATPSASESKPADSKPAEKNAEPAAKPASTPAATKPAAGTA</sequence>
<gene>
    <name evidence="3" type="ORF">ACFQZQ_07670</name>
</gene>
<dbReference type="EMBL" id="JBHTIH010000003">
    <property type="protein sequence ID" value="MFD0739155.1"/>
    <property type="molecule type" value="Genomic_DNA"/>
</dbReference>
<feature type="compositionally biased region" description="Basic and acidic residues" evidence="1">
    <location>
        <begin position="57"/>
        <end position="69"/>
    </location>
</feature>
<reference evidence="4" key="1">
    <citation type="journal article" date="2019" name="Int. J. Syst. Evol. Microbiol.">
        <title>The Global Catalogue of Microorganisms (GCM) 10K type strain sequencing project: providing services to taxonomists for standard genome sequencing and annotation.</title>
        <authorList>
            <consortium name="The Broad Institute Genomics Platform"/>
            <consortium name="The Broad Institute Genome Sequencing Center for Infectious Disease"/>
            <person name="Wu L."/>
            <person name="Ma J."/>
        </authorList>
    </citation>
    <scope>NUCLEOTIDE SEQUENCE [LARGE SCALE GENOMIC DNA]</scope>
    <source>
        <strain evidence="4">CCUG 55491</strain>
    </source>
</reference>
<accession>A0ABW2YL69</accession>
<dbReference type="Proteomes" id="UP001597090">
    <property type="component" value="Unassembled WGS sequence"/>
</dbReference>
<dbReference type="PANTHER" id="PTHR34404">
    <property type="entry name" value="REGULATORY PROTEIN, FMDB FAMILY"/>
    <property type="match status" value="1"/>
</dbReference>
<feature type="compositionally biased region" description="Low complexity" evidence="1">
    <location>
        <begin position="95"/>
        <end position="114"/>
    </location>
</feature>
<dbReference type="RefSeq" id="WP_386812164.1">
    <property type="nucleotide sequence ID" value="NZ_JBHTIH010000003.1"/>
</dbReference>
<protein>
    <submittedName>
        <fullName evidence="3">FmdB family zinc ribbon protein</fullName>
    </submittedName>
</protein>
<keyword evidence="4" id="KW-1185">Reference proteome</keyword>
<evidence type="ECO:0000259" key="2">
    <source>
        <dbReference type="SMART" id="SM00834"/>
    </source>
</evidence>
<feature type="compositionally biased region" description="Basic and acidic residues" evidence="1">
    <location>
        <begin position="83"/>
        <end position="94"/>
    </location>
</feature>
<dbReference type="Pfam" id="PF09723">
    <property type="entry name" value="Zn_ribbon_8"/>
    <property type="match status" value="1"/>
</dbReference>
<organism evidence="3 4">
    <name type="scientific">Lysobacter koreensis</name>
    <dbReference type="NCBI Taxonomy" id="266122"/>
    <lineage>
        <taxon>Bacteria</taxon>
        <taxon>Pseudomonadati</taxon>
        <taxon>Pseudomonadota</taxon>
        <taxon>Gammaproteobacteria</taxon>
        <taxon>Lysobacterales</taxon>
        <taxon>Lysobacteraceae</taxon>
        <taxon>Lysobacter</taxon>
    </lineage>
</organism>
<dbReference type="PANTHER" id="PTHR34404:SF2">
    <property type="entry name" value="CONSERVED SERINE RICH PROTEIN"/>
    <property type="match status" value="1"/>
</dbReference>
<proteinExistence type="predicted"/>
<feature type="domain" description="Putative regulatory protein FmdB zinc ribbon" evidence="2">
    <location>
        <begin position="1"/>
        <end position="43"/>
    </location>
</feature>
<name>A0ABW2YL69_9GAMM</name>
<evidence type="ECO:0000313" key="4">
    <source>
        <dbReference type="Proteomes" id="UP001597090"/>
    </source>
</evidence>
<comment type="caution">
    <text evidence="3">The sequence shown here is derived from an EMBL/GenBank/DDBJ whole genome shotgun (WGS) entry which is preliminary data.</text>
</comment>
<dbReference type="SMART" id="SM00834">
    <property type="entry name" value="CxxC_CXXC_SSSS"/>
    <property type="match status" value="1"/>
</dbReference>
<evidence type="ECO:0000313" key="3">
    <source>
        <dbReference type="EMBL" id="MFD0739155.1"/>
    </source>
</evidence>
<dbReference type="InterPro" id="IPR013429">
    <property type="entry name" value="Regulatory_FmdB_Zinc_ribbon"/>
</dbReference>
<evidence type="ECO:0000256" key="1">
    <source>
        <dbReference type="SAM" id="MobiDB-lite"/>
    </source>
</evidence>
<feature type="region of interest" description="Disordered" evidence="1">
    <location>
        <begin position="46"/>
        <end position="114"/>
    </location>
</feature>